<keyword evidence="1" id="KW-0472">Membrane</keyword>
<protein>
    <submittedName>
        <fullName evidence="2">Uncharacterized protein</fullName>
    </submittedName>
</protein>
<dbReference type="Proteomes" id="UP000296201">
    <property type="component" value="Chromosome"/>
</dbReference>
<reference evidence="2 3" key="1">
    <citation type="submission" date="2018-08" db="EMBL/GenBank/DDBJ databases">
        <title>Horizontal acquisition of hydrogen conversion ability and other habitat adaptations in Hydrogenovibrio crunogenus strains.</title>
        <authorList>
            <person name="Gonnella G."/>
            <person name="Adam N."/>
            <person name="Perner M."/>
        </authorList>
    </citation>
    <scope>NUCLEOTIDE SEQUENCE [LARGE SCALE GENOMIC DNA]</scope>
    <source>
        <strain evidence="2 3">SP-41</strain>
    </source>
</reference>
<dbReference type="RefSeq" id="WP_189636860.1">
    <property type="nucleotide sequence ID" value="NZ_CP032096.1"/>
</dbReference>
<sequence length="47" mass="5557">MWIHHIGEIMIAVLGLLILAHFGLHFYFKYVKRKKEKNKEGSKKESS</sequence>
<organism evidence="2 3">
    <name type="scientific">Hydrogenovibrio crunogenus</name>
    <dbReference type="NCBI Taxonomy" id="39765"/>
    <lineage>
        <taxon>Bacteria</taxon>
        <taxon>Pseudomonadati</taxon>
        <taxon>Pseudomonadota</taxon>
        <taxon>Gammaproteobacteria</taxon>
        <taxon>Thiotrichales</taxon>
        <taxon>Piscirickettsiaceae</taxon>
        <taxon>Hydrogenovibrio</taxon>
    </lineage>
</organism>
<keyword evidence="1" id="KW-0812">Transmembrane</keyword>
<keyword evidence="3" id="KW-1185">Reference proteome</keyword>
<evidence type="ECO:0000313" key="2">
    <source>
        <dbReference type="EMBL" id="QBZ83569.1"/>
    </source>
</evidence>
<dbReference type="AlphaFoldDB" id="A0A4P7P0W0"/>
<keyword evidence="1" id="KW-1133">Transmembrane helix</keyword>
<dbReference type="EMBL" id="CP032096">
    <property type="protein sequence ID" value="QBZ83569.1"/>
    <property type="molecule type" value="Genomic_DNA"/>
</dbReference>
<proteinExistence type="predicted"/>
<feature type="transmembrane region" description="Helical" evidence="1">
    <location>
        <begin position="6"/>
        <end position="28"/>
    </location>
</feature>
<name>A0A4P7P0W0_9GAMM</name>
<evidence type="ECO:0000256" key="1">
    <source>
        <dbReference type="SAM" id="Phobius"/>
    </source>
</evidence>
<evidence type="ECO:0000313" key="3">
    <source>
        <dbReference type="Proteomes" id="UP000296201"/>
    </source>
</evidence>
<accession>A0A4P7P0W0</accession>
<gene>
    <name evidence="2" type="ORF">GHNINEIG_01629</name>
</gene>